<name>A0A1W1ZY73_9SPHI</name>
<reference evidence="1 2" key="1">
    <citation type="submission" date="2017-04" db="EMBL/GenBank/DDBJ databases">
        <authorList>
            <person name="Afonso C.L."/>
            <person name="Miller P.J."/>
            <person name="Scott M.A."/>
            <person name="Spackman E."/>
            <person name="Goraichik I."/>
            <person name="Dimitrov K.M."/>
            <person name="Suarez D.L."/>
            <person name="Swayne D.E."/>
        </authorList>
    </citation>
    <scope>NUCLEOTIDE SEQUENCE [LARGE SCALE GENOMIC DNA]</scope>
    <source>
        <strain evidence="1 2">DSM 19625</strain>
    </source>
</reference>
<sequence>MMTRNGFYQLAHSVKVVDHHNHPNQFNQTLKKNKQREMKTNPNDPIQPILTQSASLQNETSLGLTKREHFAATLPNNFESLPLHIQETICGESAPFYELEDMEGGKDSIQTYGEPYVAWLLKGKSKYAVMNSDALIESLNKEEQ</sequence>
<accession>A0A1W1ZY73</accession>
<evidence type="ECO:0000313" key="2">
    <source>
        <dbReference type="Proteomes" id="UP000192678"/>
    </source>
</evidence>
<gene>
    <name evidence="1" type="ORF">SAMN04488101_101121</name>
</gene>
<proteinExistence type="predicted"/>
<evidence type="ECO:0000313" key="1">
    <source>
        <dbReference type="EMBL" id="SMC53008.1"/>
    </source>
</evidence>
<keyword evidence="2" id="KW-1185">Reference proteome</keyword>
<organism evidence="1 2">
    <name type="scientific">Pedobacter nyackensis</name>
    <dbReference type="NCBI Taxonomy" id="475255"/>
    <lineage>
        <taxon>Bacteria</taxon>
        <taxon>Pseudomonadati</taxon>
        <taxon>Bacteroidota</taxon>
        <taxon>Sphingobacteriia</taxon>
        <taxon>Sphingobacteriales</taxon>
        <taxon>Sphingobacteriaceae</taxon>
        <taxon>Pedobacter</taxon>
    </lineage>
</organism>
<dbReference type="AlphaFoldDB" id="A0A1W1ZY73"/>
<protein>
    <submittedName>
        <fullName evidence="1">Uncharacterized protein</fullName>
    </submittedName>
</protein>
<dbReference type="Proteomes" id="UP000192678">
    <property type="component" value="Unassembled WGS sequence"/>
</dbReference>
<dbReference type="STRING" id="475255.SAMN04488101_101121"/>
<dbReference type="RefSeq" id="WP_144009338.1">
    <property type="nucleotide sequence ID" value="NZ_FWYB01000001.1"/>
</dbReference>
<dbReference type="EMBL" id="FWYB01000001">
    <property type="protein sequence ID" value="SMC53008.1"/>
    <property type="molecule type" value="Genomic_DNA"/>
</dbReference>